<accession>A0A495SLF5</accession>
<evidence type="ECO:0000256" key="3">
    <source>
        <dbReference type="ARBA" id="ARBA00012438"/>
    </source>
</evidence>
<organism evidence="13 14">
    <name type="scientific">Chryseobacterium defluvii</name>
    <dbReference type="NCBI Taxonomy" id="160396"/>
    <lineage>
        <taxon>Bacteria</taxon>
        <taxon>Pseudomonadati</taxon>
        <taxon>Bacteroidota</taxon>
        <taxon>Flavobacteriia</taxon>
        <taxon>Flavobacteriales</taxon>
        <taxon>Weeksellaceae</taxon>
        <taxon>Chryseobacterium group</taxon>
        <taxon>Chryseobacterium</taxon>
    </lineage>
</organism>
<dbReference type="CDD" id="cd00082">
    <property type="entry name" value="HisKA"/>
    <property type="match status" value="1"/>
</dbReference>
<keyword evidence="14" id="KW-1185">Reference proteome</keyword>
<dbReference type="GO" id="GO:0016020">
    <property type="term" value="C:membrane"/>
    <property type="evidence" value="ECO:0007669"/>
    <property type="project" value="UniProtKB-SubCell"/>
</dbReference>
<dbReference type="PROSITE" id="PS50885">
    <property type="entry name" value="HAMP"/>
    <property type="match status" value="1"/>
</dbReference>
<reference evidence="13 14" key="1">
    <citation type="submission" date="2018-10" db="EMBL/GenBank/DDBJ databases">
        <title>Genomic Encyclopedia of Archaeal and Bacterial Type Strains, Phase II (KMG-II): from individual species to whole genera.</title>
        <authorList>
            <person name="Goeker M."/>
        </authorList>
    </citation>
    <scope>NUCLEOTIDE SEQUENCE [LARGE SCALE GENOMIC DNA]</scope>
    <source>
        <strain evidence="13 14">DSM 14219</strain>
    </source>
</reference>
<dbReference type="InterPro" id="IPR004358">
    <property type="entry name" value="Sig_transdc_His_kin-like_C"/>
</dbReference>
<keyword evidence="6" id="KW-0547">Nucleotide-binding</keyword>
<keyword evidence="10" id="KW-0472">Membrane</keyword>
<evidence type="ECO:0000259" key="11">
    <source>
        <dbReference type="PROSITE" id="PS50109"/>
    </source>
</evidence>
<dbReference type="SUPFAM" id="SSF55874">
    <property type="entry name" value="ATPase domain of HSP90 chaperone/DNA topoisomerase II/histidine kinase"/>
    <property type="match status" value="1"/>
</dbReference>
<evidence type="ECO:0000256" key="2">
    <source>
        <dbReference type="ARBA" id="ARBA00004370"/>
    </source>
</evidence>
<evidence type="ECO:0000256" key="7">
    <source>
        <dbReference type="ARBA" id="ARBA00022777"/>
    </source>
</evidence>
<dbReference type="PROSITE" id="PS50109">
    <property type="entry name" value="HIS_KIN"/>
    <property type="match status" value="1"/>
</dbReference>
<comment type="subcellular location">
    <subcellularLocation>
        <location evidence="2">Membrane</location>
    </subcellularLocation>
</comment>
<dbReference type="EC" id="2.7.13.3" evidence="3"/>
<evidence type="ECO:0000256" key="6">
    <source>
        <dbReference type="ARBA" id="ARBA00022741"/>
    </source>
</evidence>
<dbReference type="InterPro" id="IPR003594">
    <property type="entry name" value="HATPase_dom"/>
</dbReference>
<dbReference type="Gene3D" id="3.30.565.10">
    <property type="entry name" value="Histidine kinase-like ATPase, C-terminal domain"/>
    <property type="match status" value="1"/>
</dbReference>
<dbReference type="PRINTS" id="PR00344">
    <property type="entry name" value="BCTRLSENSOR"/>
</dbReference>
<dbReference type="Gene3D" id="6.10.340.10">
    <property type="match status" value="1"/>
</dbReference>
<keyword evidence="10" id="KW-0812">Transmembrane</keyword>
<feature type="transmembrane region" description="Helical" evidence="10">
    <location>
        <begin position="182"/>
        <end position="202"/>
    </location>
</feature>
<keyword evidence="7 13" id="KW-0418">Kinase</keyword>
<feature type="domain" description="HAMP" evidence="12">
    <location>
        <begin position="206"/>
        <end position="259"/>
    </location>
</feature>
<comment type="caution">
    <text evidence="13">The sequence shown here is derived from an EMBL/GenBank/DDBJ whole genome shotgun (WGS) entry which is preliminary data.</text>
</comment>
<dbReference type="Gene3D" id="1.10.287.130">
    <property type="match status" value="1"/>
</dbReference>
<feature type="domain" description="Histidine kinase" evidence="11">
    <location>
        <begin position="276"/>
        <end position="484"/>
    </location>
</feature>
<keyword evidence="4" id="KW-0597">Phosphoprotein</keyword>
<sequence>MSFNKYKGYSLRNRVFFGFLFVCLLSVAASSLVPYYVLRNNSFEQSKIDMQVKTNAVIRFLDYAVSRSLIDTKDLPDVLGNKIYEIADINQHDIIIYDLKGNYLLSNKERGLIDQKKVPINIVNKILSTDARVDIKGYDKTKDATLTSSYMILKNNALEPIAIVYIPLYHDESAYFDVLHKYVKYILLVDIFLILFSIWISWITSNNLAKTITKFSDMITRITLFENELRPIRYYKNDELNALARAYNRMILQIQDQKERLRFKASEEAWREMAKQVAHEVKNPLTPMKLTIQNFERKFDPEDPNIRERVKQMSKTMVDQIDLIATVASAFSEFAKLPEKNNEVINLNAEVEDILRVFNDESIFLHANKNNIMVNMDRIYLSRIITNLVTNAKQAESDERKLIINVDVEQHQRRVMISVQDNGIGIPENMYERIFEPNFTSKNSGMGLGLSMVRKMVEDYKGEISLKSEVGKGSTFTITLPTNL</sequence>
<comment type="catalytic activity">
    <reaction evidence="1">
        <text>ATP + protein L-histidine = ADP + protein N-phospho-L-histidine.</text>
        <dbReference type="EC" id="2.7.13.3"/>
    </reaction>
</comment>
<evidence type="ECO:0000256" key="4">
    <source>
        <dbReference type="ARBA" id="ARBA00022553"/>
    </source>
</evidence>
<proteinExistence type="predicted"/>
<dbReference type="InterPro" id="IPR003660">
    <property type="entry name" value="HAMP_dom"/>
</dbReference>
<dbReference type="GO" id="GO:0000155">
    <property type="term" value="F:phosphorelay sensor kinase activity"/>
    <property type="evidence" value="ECO:0007669"/>
    <property type="project" value="InterPro"/>
</dbReference>
<keyword evidence="8" id="KW-0067">ATP-binding</keyword>
<dbReference type="SMART" id="SM00388">
    <property type="entry name" value="HisKA"/>
    <property type="match status" value="1"/>
</dbReference>
<dbReference type="Pfam" id="PF00512">
    <property type="entry name" value="HisKA"/>
    <property type="match status" value="1"/>
</dbReference>
<dbReference type="SUPFAM" id="SSF47384">
    <property type="entry name" value="Homodimeric domain of signal transducing histidine kinase"/>
    <property type="match status" value="1"/>
</dbReference>
<dbReference type="SMART" id="SM00387">
    <property type="entry name" value="HATPase_c"/>
    <property type="match status" value="1"/>
</dbReference>
<dbReference type="InterPro" id="IPR036097">
    <property type="entry name" value="HisK_dim/P_sf"/>
</dbReference>
<dbReference type="EMBL" id="RBXB01000001">
    <property type="protein sequence ID" value="RKT00867.1"/>
    <property type="molecule type" value="Genomic_DNA"/>
</dbReference>
<evidence type="ECO:0000256" key="9">
    <source>
        <dbReference type="ARBA" id="ARBA00023012"/>
    </source>
</evidence>
<feature type="transmembrane region" description="Helical" evidence="10">
    <location>
        <begin position="15"/>
        <end position="38"/>
    </location>
</feature>
<dbReference type="InterPro" id="IPR005467">
    <property type="entry name" value="His_kinase_dom"/>
</dbReference>
<evidence type="ECO:0000256" key="8">
    <source>
        <dbReference type="ARBA" id="ARBA00022840"/>
    </source>
</evidence>
<gene>
    <name evidence="13" type="ORF">BCF58_0068</name>
</gene>
<keyword evidence="5" id="KW-0808">Transferase</keyword>
<dbReference type="PANTHER" id="PTHR43065">
    <property type="entry name" value="SENSOR HISTIDINE KINASE"/>
    <property type="match status" value="1"/>
</dbReference>
<evidence type="ECO:0000256" key="5">
    <source>
        <dbReference type="ARBA" id="ARBA00022679"/>
    </source>
</evidence>
<evidence type="ECO:0000313" key="13">
    <source>
        <dbReference type="EMBL" id="RKT00867.1"/>
    </source>
</evidence>
<dbReference type="CDD" id="cd00075">
    <property type="entry name" value="HATPase"/>
    <property type="match status" value="1"/>
</dbReference>
<evidence type="ECO:0000259" key="12">
    <source>
        <dbReference type="PROSITE" id="PS50885"/>
    </source>
</evidence>
<dbReference type="InterPro" id="IPR003661">
    <property type="entry name" value="HisK_dim/P_dom"/>
</dbReference>
<dbReference type="GO" id="GO:0005524">
    <property type="term" value="F:ATP binding"/>
    <property type="evidence" value="ECO:0007669"/>
    <property type="project" value="UniProtKB-KW"/>
</dbReference>
<name>A0A495SLF5_9FLAO</name>
<evidence type="ECO:0000256" key="10">
    <source>
        <dbReference type="SAM" id="Phobius"/>
    </source>
</evidence>
<dbReference type="AlphaFoldDB" id="A0A495SLF5"/>
<evidence type="ECO:0000313" key="14">
    <source>
        <dbReference type="Proteomes" id="UP000272428"/>
    </source>
</evidence>
<dbReference type="InterPro" id="IPR036890">
    <property type="entry name" value="HATPase_C_sf"/>
</dbReference>
<evidence type="ECO:0000256" key="1">
    <source>
        <dbReference type="ARBA" id="ARBA00000085"/>
    </source>
</evidence>
<dbReference type="PANTHER" id="PTHR43065:SF10">
    <property type="entry name" value="PEROXIDE STRESS-ACTIVATED HISTIDINE KINASE MAK3"/>
    <property type="match status" value="1"/>
</dbReference>
<protein>
    <recommendedName>
        <fullName evidence="3">histidine kinase</fullName>
        <ecNumber evidence="3">2.7.13.3</ecNumber>
    </recommendedName>
</protein>
<dbReference type="OrthoDB" id="9776727at2"/>
<keyword evidence="9" id="KW-0902">Two-component regulatory system</keyword>
<dbReference type="Pfam" id="PF02518">
    <property type="entry name" value="HATPase_c"/>
    <property type="match status" value="1"/>
</dbReference>
<keyword evidence="10" id="KW-1133">Transmembrane helix</keyword>
<dbReference type="RefSeq" id="WP_121459827.1">
    <property type="nucleotide sequence ID" value="NZ_RBXB01000001.1"/>
</dbReference>
<dbReference type="Proteomes" id="UP000272428">
    <property type="component" value="Unassembled WGS sequence"/>
</dbReference>